<dbReference type="InterPro" id="IPR055765">
    <property type="entry name" value="DUF7341"/>
</dbReference>
<evidence type="ECO:0000313" key="4">
    <source>
        <dbReference type="Proteomes" id="UP000035083"/>
    </source>
</evidence>
<sequence>MTDTTEHDLPGTRQAFRDAIHSLIGRTRTLIERDNGATEPAWGDPLYTQLREYIAGAQGTGNGSHARSMPPVVLDAVDLCDQIDRTVRDWVSPINVTGTVGRLAWLEETQFRPQDVPVLKARTADLTWWAARARELLDPPRRWTLPNPCPACGTAKVYRPDSAGETVRQPALQIGRHGCECQHCRTFWPPERFGILAGAIGATPIASGE</sequence>
<proteinExistence type="predicted"/>
<keyword evidence="4" id="KW-1185">Reference proteome</keyword>
<protein>
    <submittedName>
        <fullName evidence="3">Uncharacterized protein</fullName>
    </submittedName>
</protein>
<feature type="domain" description="DUF7341" evidence="2">
    <location>
        <begin position="8"/>
        <end position="137"/>
    </location>
</feature>
<dbReference type="RefSeq" id="WP_006896013.1">
    <property type="nucleotide sequence ID" value="NZ_BANU01000010.1"/>
</dbReference>
<dbReference type="EMBL" id="BANU01000010">
    <property type="protein sequence ID" value="GAC60631.1"/>
    <property type="molecule type" value="Genomic_DNA"/>
</dbReference>
<dbReference type="InterPro" id="IPR055764">
    <property type="entry name" value="DUF7340"/>
</dbReference>
<evidence type="ECO:0000259" key="2">
    <source>
        <dbReference type="Pfam" id="PF24030"/>
    </source>
</evidence>
<organism evidence="3 4">
    <name type="scientific">Gordonia sihwensis NBRC 108236</name>
    <dbReference type="NCBI Taxonomy" id="1223544"/>
    <lineage>
        <taxon>Bacteria</taxon>
        <taxon>Bacillati</taxon>
        <taxon>Actinomycetota</taxon>
        <taxon>Actinomycetes</taxon>
        <taxon>Mycobacteriales</taxon>
        <taxon>Gordoniaceae</taxon>
        <taxon>Gordonia</taxon>
    </lineage>
</organism>
<dbReference type="Pfam" id="PF24029">
    <property type="entry name" value="DUF7340"/>
    <property type="match status" value="1"/>
</dbReference>
<evidence type="ECO:0000259" key="1">
    <source>
        <dbReference type="Pfam" id="PF24029"/>
    </source>
</evidence>
<dbReference type="AlphaFoldDB" id="L7LIR6"/>
<name>L7LIR6_9ACTN</name>
<dbReference type="Proteomes" id="UP000035083">
    <property type="component" value="Unassembled WGS sequence"/>
</dbReference>
<evidence type="ECO:0000313" key="3">
    <source>
        <dbReference type="EMBL" id="GAC60631.1"/>
    </source>
</evidence>
<comment type="caution">
    <text evidence="3">The sequence shown here is derived from an EMBL/GenBank/DDBJ whole genome shotgun (WGS) entry which is preliminary data.</text>
</comment>
<reference evidence="3 4" key="1">
    <citation type="submission" date="2012-12" db="EMBL/GenBank/DDBJ databases">
        <title>Whole genome shotgun sequence of Gordonia sihwensis NBRC 108236.</title>
        <authorList>
            <person name="Yoshida I."/>
            <person name="Hosoyama A."/>
            <person name="Tsuchikane K."/>
            <person name="Ando Y."/>
            <person name="Baba S."/>
            <person name="Ohji S."/>
            <person name="Hamada M."/>
            <person name="Tamura T."/>
            <person name="Yamazoe A."/>
            <person name="Yamazaki S."/>
            <person name="Fujita N."/>
        </authorList>
    </citation>
    <scope>NUCLEOTIDE SEQUENCE [LARGE SCALE GENOMIC DNA]</scope>
    <source>
        <strain evidence="3 4">NBRC 108236</strain>
    </source>
</reference>
<dbReference type="eggNOG" id="ENOG5030M35">
    <property type="taxonomic scope" value="Bacteria"/>
</dbReference>
<gene>
    <name evidence="3" type="ORF">GSI01S_10_02240</name>
</gene>
<accession>L7LIR6</accession>
<feature type="domain" description="DUF7340" evidence="1">
    <location>
        <begin position="141"/>
        <end position="201"/>
    </location>
</feature>
<dbReference type="Pfam" id="PF24030">
    <property type="entry name" value="DUF7341"/>
    <property type="match status" value="1"/>
</dbReference>